<evidence type="ECO:0000256" key="2">
    <source>
        <dbReference type="ARBA" id="ARBA00022448"/>
    </source>
</evidence>
<dbReference type="InterPro" id="IPR022813">
    <property type="entry name" value="SecD/SecF_arch_bac"/>
</dbReference>
<dbReference type="NCBIfam" id="TIGR00966">
    <property type="entry name" value="transloc_SecF"/>
    <property type="match status" value="1"/>
</dbReference>
<dbReference type="HAMAP" id="MF_01464_B">
    <property type="entry name" value="SecF_B"/>
    <property type="match status" value="1"/>
</dbReference>
<keyword evidence="7 9" id="KW-0811">Translocation</keyword>
<feature type="domain" description="Protein export membrane protein SecD/SecF C-terminal" evidence="10">
    <location>
        <begin position="113"/>
        <end position="302"/>
    </location>
</feature>
<feature type="transmembrane region" description="Helical" evidence="9">
    <location>
        <begin position="200"/>
        <end position="219"/>
    </location>
</feature>
<dbReference type="Proteomes" id="UP001212803">
    <property type="component" value="Chromosome"/>
</dbReference>
<feature type="transmembrane region" description="Helical" evidence="9">
    <location>
        <begin position="250"/>
        <end position="268"/>
    </location>
</feature>
<comment type="similarity">
    <text evidence="9">Belongs to the SecD/SecF family. SecF subfamily.</text>
</comment>
<dbReference type="PANTHER" id="PTHR30081:SF8">
    <property type="entry name" value="PROTEIN TRANSLOCASE SUBUNIT SECF"/>
    <property type="match status" value="1"/>
</dbReference>
<keyword evidence="6 9" id="KW-1133">Transmembrane helix</keyword>
<dbReference type="InterPro" id="IPR005665">
    <property type="entry name" value="SecF_bac"/>
</dbReference>
<sequence length="324" mass="35184">MLDFAGKRWWYLGFSGVFFVAALAALAIWGLKPGIEFTSGSTFTVQFLERPVSQAELRQAMRELGHPEARVQASGDNTYIVRTSELENAPSLTAGAGPVPPGEIDDIERGLQERFGALQRKDFATVSGAVSAEIARYATLAVIAAAAAILVYIWLAFRQLPKPWRYGACAVIALVHDAVIVMGLFAILGEFRGVEVDTAFITAILTVIGFSVHDTIVVFDRIREMVTHDPYVPFEEAVNASLTETLARSINTSLVVVLTIVAMLLIGGETIRNFLLVLLVGIVAGTYSSIGVASQVLVAWENRDLARFWRKIRGQQELAAAEAA</sequence>
<dbReference type="Gene3D" id="1.20.1640.10">
    <property type="entry name" value="Multidrug efflux transporter AcrB transmembrane domain"/>
    <property type="match status" value="1"/>
</dbReference>
<dbReference type="EMBL" id="CP115149">
    <property type="protein sequence ID" value="WBL35142.1"/>
    <property type="molecule type" value="Genomic_DNA"/>
</dbReference>
<evidence type="ECO:0000313" key="12">
    <source>
        <dbReference type="Proteomes" id="UP001212803"/>
    </source>
</evidence>
<evidence type="ECO:0000256" key="1">
    <source>
        <dbReference type="ARBA" id="ARBA00004651"/>
    </source>
</evidence>
<feature type="transmembrane region" description="Helical" evidence="9">
    <location>
        <begin position="274"/>
        <end position="300"/>
    </location>
</feature>
<proteinExistence type="inferred from homology"/>
<dbReference type="RefSeq" id="WP_270055670.1">
    <property type="nucleotide sequence ID" value="NZ_CP115149.1"/>
</dbReference>
<feature type="transmembrane region" description="Helical" evidence="9">
    <location>
        <begin position="9"/>
        <end position="31"/>
    </location>
</feature>
<gene>
    <name evidence="9 11" type="primary">secF</name>
    <name evidence="11" type="ORF">O0235_10115</name>
</gene>
<dbReference type="InterPro" id="IPR048634">
    <property type="entry name" value="SecD_SecF_C"/>
</dbReference>
<keyword evidence="2 9" id="KW-0813">Transport</keyword>
<evidence type="ECO:0000256" key="6">
    <source>
        <dbReference type="ARBA" id="ARBA00022989"/>
    </source>
</evidence>
<dbReference type="InterPro" id="IPR022645">
    <property type="entry name" value="SecD/SecF_bac"/>
</dbReference>
<accession>A0ABY7M4Q9</accession>
<feature type="transmembrane region" description="Helical" evidence="9">
    <location>
        <begin position="134"/>
        <end position="155"/>
    </location>
</feature>
<evidence type="ECO:0000256" key="3">
    <source>
        <dbReference type="ARBA" id="ARBA00022475"/>
    </source>
</evidence>
<evidence type="ECO:0000256" key="4">
    <source>
        <dbReference type="ARBA" id="ARBA00022692"/>
    </source>
</evidence>
<reference evidence="11 12" key="1">
    <citation type="journal article" date="2023" name="ISME J.">
        <title>Thermophilic Dehalococcoidia with unusual traits shed light on an unexpected past.</title>
        <authorList>
            <person name="Palmer M."/>
            <person name="Covington J.K."/>
            <person name="Zhou E.M."/>
            <person name="Thomas S.C."/>
            <person name="Habib N."/>
            <person name="Seymour C.O."/>
            <person name="Lai D."/>
            <person name="Johnston J."/>
            <person name="Hashimi A."/>
            <person name="Jiao J.Y."/>
            <person name="Muok A.R."/>
            <person name="Liu L."/>
            <person name="Xian W.D."/>
            <person name="Zhi X.Y."/>
            <person name="Li M.M."/>
            <person name="Silva L.P."/>
            <person name="Bowen B.P."/>
            <person name="Louie K."/>
            <person name="Briegel A."/>
            <person name="Pett-Ridge J."/>
            <person name="Weber P.K."/>
            <person name="Tocheva E.I."/>
            <person name="Woyke T."/>
            <person name="Northen T.R."/>
            <person name="Mayali X."/>
            <person name="Li W.J."/>
            <person name="Hedlund B.P."/>
        </authorList>
    </citation>
    <scope>NUCLEOTIDE SEQUENCE [LARGE SCALE GENOMIC DNA]</scope>
    <source>
        <strain evidence="11 12">YIM 72310</strain>
    </source>
</reference>
<organism evidence="11 12">
    <name type="scientific">Tepidiforma flava</name>
    <dbReference type="NCBI Taxonomy" id="3004094"/>
    <lineage>
        <taxon>Bacteria</taxon>
        <taxon>Bacillati</taxon>
        <taxon>Chloroflexota</taxon>
        <taxon>Tepidiformia</taxon>
        <taxon>Tepidiformales</taxon>
        <taxon>Tepidiformaceae</taxon>
        <taxon>Tepidiforma</taxon>
    </lineage>
</organism>
<dbReference type="PANTHER" id="PTHR30081">
    <property type="entry name" value="PROTEIN-EXPORT MEMBRANE PROTEIN SEC"/>
    <property type="match status" value="1"/>
</dbReference>
<evidence type="ECO:0000256" key="7">
    <source>
        <dbReference type="ARBA" id="ARBA00023010"/>
    </source>
</evidence>
<name>A0ABY7M4Q9_9CHLR</name>
<evidence type="ECO:0000259" key="10">
    <source>
        <dbReference type="Pfam" id="PF02355"/>
    </source>
</evidence>
<evidence type="ECO:0000256" key="9">
    <source>
        <dbReference type="HAMAP-Rule" id="MF_01464"/>
    </source>
</evidence>
<evidence type="ECO:0000256" key="8">
    <source>
        <dbReference type="ARBA" id="ARBA00023136"/>
    </source>
</evidence>
<dbReference type="PRINTS" id="PR01755">
    <property type="entry name" value="SECFTRNLCASE"/>
</dbReference>
<dbReference type="Pfam" id="PF02355">
    <property type="entry name" value="SecD_SecF_C"/>
    <property type="match status" value="1"/>
</dbReference>
<evidence type="ECO:0000256" key="5">
    <source>
        <dbReference type="ARBA" id="ARBA00022927"/>
    </source>
</evidence>
<comment type="subunit">
    <text evidence="9">Forms a complex with SecD. Part of the essential Sec protein translocation apparatus which comprises SecA, SecYEG and auxiliary proteins SecDF. Other proteins may also be involved.</text>
</comment>
<keyword evidence="3 9" id="KW-1003">Cell membrane</keyword>
<keyword evidence="4 9" id="KW-0812">Transmembrane</keyword>
<protein>
    <recommendedName>
        <fullName evidence="9">Protein-export membrane protein SecF</fullName>
    </recommendedName>
</protein>
<evidence type="ECO:0000313" key="11">
    <source>
        <dbReference type="EMBL" id="WBL35142.1"/>
    </source>
</evidence>
<comment type="function">
    <text evidence="9">Part of the Sec protein translocase complex. Interacts with the SecYEG preprotein conducting channel. SecDF uses the proton motive force (PMF) to complete protein translocation after the ATP-dependent function of SecA.</text>
</comment>
<dbReference type="SUPFAM" id="SSF82866">
    <property type="entry name" value="Multidrug efflux transporter AcrB transmembrane domain"/>
    <property type="match status" value="1"/>
</dbReference>
<keyword evidence="8 9" id="KW-0472">Membrane</keyword>
<comment type="subcellular location">
    <subcellularLocation>
        <location evidence="1 9">Cell membrane</location>
        <topology evidence="1 9">Multi-pass membrane protein</topology>
    </subcellularLocation>
</comment>
<feature type="transmembrane region" description="Helical" evidence="9">
    <location>
        <begin position="167"/>
        <end position="188"/>
    </location>
</feature>
<keyword evidence="12" id="KW-1185">Reference proteome</keyword>
<keyword evidence="5 9" id="KW-0653">Protein transport</keyword>